<keyword evidence="2" id="KW-1133">Transmembrane helix</keyword>
<evidence type="ECO:0000256" key="2">
    <source>
        <dbReference type="SAM" id="Phobius"/>
    </source>
</evidence>
<feature type="compositionally biased region" description="Polar residues" evidence="1">
    <location>
        <begin position="443"/>
        <end position="467"/>
    </location>
</feature>
<feature type="region of interest" description="Disordered" evidence="1">
    <location>
        <begin position="428"/>
        <end position="467"/>
    </location>
</feature>
<dbReference type="AlphaFoldDB" id="A0A0D7X869"/>
<name>A0A0D7X869_9BACL</name>
<dbReference type="OrthoDB" id="2640165at2"/>
<keyword evidence="2" id="KW-0472">Membrane</keyword>
<protein>
    <submittedName>
        <fullName evidence="4">Protein liaG</fullName>
    </submittedName>
</protein>
<reference evidence="4 5" key="1">
    <citation type="submission" date="2014-11" db="EMBL/GenBank/DDBJ databases">
        <title>Draft Genome Sequences of Paenibacillus polymyxa NRRL B-30509 and Paenibacillus terrae NRRL B-30644, Strains from a Poultry Environment that Produce Tridecaptin A and Paenicidins.</title>
        <authorList>
            <person name="van Belkum M.J."/>
            <person name="Lohans C.T."/>
            <person name="Vederas J.C."/>
        </authorList>
    </citation>
    <scope>NUCLEOTIDE SEQUENCE [LARGE SCALE GENOMIC DNA]</scope>
    <source>
        <strain evidence="4 5">NRRL B-30644</strain>
    </source>
</reference>
<dbReference type="PATRIC" id="fig|159743.3.peg.309"/>
<sequence>MHRKIRVGRYTSSLLLMAVGVLLILDVVQHTEYMLLLLVWWPIIFVLWGLEYLIFFWVYYRKEGKPDNGRRFRPDLKGIVSALVVAAAVFTMTQQNHYMYLWNQVSLNLTAASMDFSQAKGNRYDMGGVLVPVTMQTSDLIVDSVNGDVTLIRRPVSNVEVRATLWVDQAPAAEADKIAQASSLTSTDGKTIQIRPEVQSYGASSRRQPRTNMLITVPEDRRFNMQIRTSNGDITLNGVDAIDSIRLESGNGNLTVNDAIGNVKGVTLNGQIKLHRITGDVDVRTNRGDMQAGDIEGTVALRTMVGDIQIARSEGDITVDTQNGDMNVLNPTAKLNANSLNGGIKVHSEQVGGDWKIYSAVGDIALDLPSNGDFQLEGSSSYGNLRSDFPFKIDSKSISGQNGTGKYTVNVEGNSNLTIKRLLMPSLPGLDESAGSSVPDASETPSADSESPATGASNGTSSNNAAR</sequence>
<feature type="transmembrane region" description="Helical" evidence="2">
    <location>
        <begin position="37"/>
        <end position="60"/>
    </location>
</feature>
<dbReference type="Pfam" id="PF13349">
    <property type="entry name" value="DUF4097"/>
    <property type="match status" value="1"/>
</dbReference>
<feature type="domain" description="DUF4097" evidence="3">
    <location>
        <begin position="185"/>
        <end position="415"/>
    </location>
</feature>
<dbReference type="EMBL" id="JTHP01000002">
    <property type="protein sequence ID" value="KJD47203.1"/>
    <property type="molecule type" value="Genomic_DNA"/>
</dbReference>
<dbReference type="PANTHER" id="PTHR34094">
    <property type="match status" value="1"/>
</dbReference>
<evidence type="ECO:0000259" key="3">
    <source>
        <dbReference type="Pfam" id="PF13349"/>
    </source>
</evidence>
<evidence type="ECO:0000256" key="1">
    <source>
        <dbReference type="SAM" id="MobiDB-lite"/>
    </source>
</evidence>
<feature type="transmembrane region" description="Helical" evidence="2">
    <location>
        <begin position="7"/>
        <end position="25"/>
    </location>
</feature>
<feature type="transmembrane region" description="Helical" evidence="2">
    <location>
        <begin position="72"/>
        <end position="92"/>
    </location>
</feature>
<proteinExistence type="predicted"/>
<organism evidence="4 5">
    <name type="scientific">Paenibacillus terrae</name>
    <dbReference type="NCBI Taxonomy" id="159743"/>
    <lineage>
        <taxon>Bacteria</taxon>
        <taxon>Bacillati</taxon>
        <taxon>Bacillota</taxon>
        <taxon>Bacilli</taxon>
        <taxon>Bacillales</taxon>
        <taxon>Paenibacillaceae</taxon>
        <taxon>Paenibacillus</taxon>
    </lineage>
</organism>
<accession>A0A0D7X869</accession>
<dbReference type="Proteomes" id="UP000032534">
    <property type="component" value="Unassembled WGS sequence"/>
</dbReference>
<dbReference type="PANTHER" id="PTHR34094:SF1">
    <property type="entry name" value="PROTEIN FAM185A"/>
    <property type="match status" value="1"/>
</dbReference>
<gene>
    <name evidence="4" type="ORF">QD47_01370</name>
</gene>
<dbReference type="RefSeq" id="WP_044644436.1">
    <property type="nucleotide sequence ID" value="NZ_JTHP01000002.1"/>
</dbReference>
<dbReference type="InterPro" id="IPR025164">
    <property type="entry name" value="Toastrack_DUF4097"/>
</dbReference>
<keyword evidence="2" id="KW-0812">Transmembrane</keyword>
<keyword evidence="5" id="KW-1185">Reference proteome</keyword>
<evidence type="ECO:0000313" key="4">
    <source>
        <dbReference type="EMBL" id="KJD47203.1"/>
    </source>
</evidence>
<evidence type="ECO:0000313" key="5">
    <source>
        <dbReference type="Proteomes" id="UP000032534"/>
    </source>
</evidence>
<comment type="caution">
    <text evidence="4">The sequence shown here is derived from an EMBL/GenBank/DDBJ whole genome shotgun (WGS) entry which is preliminary data.</text>
</comment>